<sequence>MLSYPFMQNALMAGALVAILSPIIGIFLVLRRYSMMGDTLAHSSLAGVAIGIVAGISPTLSSVIFTALAAVFIEFLRERFKRYAEILMSVVLTLSVGIAIVLVSSGQANTNINQYLFGSILTVTRQDLYLVLLVTLVTVATVYYFYHELIYTTFDEDGAHIINIKVKRVNYIFALLMGLSIAVSIRITGVLVISSLIVLPVATAMQFKKGFKHTLFLSIAVGLVDVLLGLVLSYTLDSAPGGTIALLSVITMVISLLLNPLNK</sequence>
<evidence type="ECO:0000256" key="6">
    <source>
        <dbReference type="RuleBase" id="RU003943"/>
    </source>
</evidence>
<dbReference type="Pfam" id="PF00950">
    <property type="entry name" value="ABC-3"/>
    <property type="match status" value="1"/>
</dbReference>
<comment type="similarity">
    <text evidence="2 6">Belongs to the ABC-3 integral membrane protein family.</text>
</comment>
<comment type="subcellular location">
    <subcellularLocation>
        <location evidence="6">Cell membrane</location>
        <topology evidence="6">Multi-pass membrane protein</topology>
    </subcellularLocation>
    <subcellularLocation>
        <location evidence="1">Membrane</location>
        <topology evidence="1">Multi-pass membrane protein</topology>
    </subcellularLocation>
</comment>
<gene>
    <name evidence="8" type="ORF">SAMN05421804_105174</name>
</gene>
<protein>
    <submittedName>
        <fullName evidence="8">Zinc transport system permease protein</fullName>
    </submittedName>
</protein>
<dbReference type="CDD" id="cd06550">
    <property type="entry name" value="TM_ABC_iron-siderophores_like"/>
    <property type="match status" value="1"/>
</dbReference>
<feature type="transmembrane region" description="Helical" evidence="7">
    <location>
        <begin position="127"/>
        <end position="146"/>
    </location>
</feature>
<keyword evidence="4 7" id="KW-1133">Transmembrane helix</keyword>
<dbReference type="PANTHER" id="PTHR30477">
    <property type="entry name" value="ABC-TRANSPORTER METAL-BINDING PROTEIN"/>
    <property type="match status" value="1"/>
</dbReference>
<name>A0A1G8PQE5_9CLOT</name>
<dbReference type="AlphaFoldDB" id="A0A1G8PQE5"/>
<organism evidence="8 9">
    <name type="scientific">Proteiniclasticum ruminis</name>
    <dbReference type="NCBI Taxonomy" id="398199"/>
    <lineage>
        <taxon>Bacteria</taxon>
        <taxon>Bacillati</taxon>
        <taxon>Bacillota</taxon>
        <taxon>Clostridia</taxon>
        <taxon>Eubacteriales</taxon>
        <taxon>Clostridiaceae</taxon>
        <taxon>Proteiniclasticum</taxon>
    </lineage>
</organism>
<feature type="transmembrane region" description="Helical" evidence="7">
    <location>
        <begin position="242"/>
        <end position="261"/>
    </location>
</feature>
<accession>A0A1G8PQE5</accession>
<dbReference type="InterPro" id="IPR001626">
    <property type="entry name" value="ABC_TroCD"/>
</dbReference>
<feature type="transmembrane region" description="Helical" evidence="7">
    <location>
        <begin position="12"/>
        <end position="33"/>
    </location>
</feature>
<dbReference type="InterPro" id="IPR037294">
    <property type="entry name" value="ABC_BtuC-like"/>
</dbReference>
<dbReference type="EMBL" id="FNDZ01000005">
    <property type="protein sequence ID" value="SDI94663.1"/>
    <property type="molecule type" value="Genomic_DNA"/>
</dbReference>
<evidence type="ECO:0000313" key="9">
    <source>
        <dbReference type="Proteomes" id="UP000183255"/>
    </source>
</evidence>
<dbReference type="RefSeq" id="WP_031576433.1">
    <property type="nucleotide sequence ID" value="NZ_DAMANS010000002.1"/>
</dbReference>
<dbReference type="Gene3D" id="1.10.3470.10">
    <property type="entry name" value="ABC transporter involved in vitamin B12 uptake, BtuC"/>
    <property type="match status" value="1"/>
</dbReference>
<proteinExistence type="inferred from homology"/>
<dbReference type="PANTHER" id="PTHR30477:SF0">
    <property type="entry name" value="METAL TRANSPORT SYSTEM MEMBRANE PROTEIN TM_0125-RELATED"/>
    <property type="match status" value="1"/>
</dbReference>
<dbReference type="GO" id="GO:0010043">
    <property type="term" value="P:response to zinc ion"/>
    <property type="evidence" value="ECO:0007669"/>
    <property type="project" value="TreeGrafter"/>
</dbReference>
<dbReference type="GO" id="GO:0055085">
    <property type="term" value="P:transmembrane transport"/>
    <property type="evidence" value="ECO:0007669"/>
    <property type="project" value="InterPro"/>
</dbReference>
<feature type="transmembrane region" description="Helical" evidence="7">
    <location>
        <begin position="214"/>
        <end position="236"/>
    </location>
</feature>
<evidence type="ECO:0000313" key="8">
    <source>
        <dbReference type="EMBL" id="SDI94663.1"/>
    </source>
</evidence>
<evidence type="ECO:0000256" key="5">
    <source>
        <dbReference type="ARBA" id="ARBA00023136"/>
    </source>
</evidence>
<evidence type="ECO:0000256" key="2">
    <source>
        <dbReference type="ARBA" id="ARBA00008034"/>
    </source>
</evidence>
<dbReference type="Proteomes" id="UP000183255">
    <property type="component" value="Unassembled WGS sequence"/>
</dbReference>
<feature type="transmembrane region" description="Helical" evidence="7">
    <location>
        <begin position="85"/>
        <end position="106"/>
    </location>
</feature>
<dbReference type="SUPFAM" id="SSF81345">
    <property type="entry name" value="ABC transporter involved in vitamin B12 uptake, BtuC"/>
    <property type="match status" value="1"/>
</dbReference>
<evidence type="ECO:0000256" key="1">
    <source>
        <dbReference type="ARBA" id="ARBA00004141"/>
    </source>
</evidence>
<dbReference type="GO" id="GO:0043190">
    <property type="term" value="C:ATP-binding cassette (ABC) transporter complex"/>
    <property type="evidence" value="ECO:0007669"/>
    <property type="project" value="InterPro"/>
</dbReference>
<keyword evidence="6" id="KW-0813">Transport</keyword>
<feature type="transmembrane region" description="Helical" evidence="7">
    <location>
        <begin position="171"/>
        <end position="202"/>
    </location>
</feature>
<evidence type="ECO:0000256" key="7">
    <source>
        <dbReference type="SAM" id="Phobius"/>
    </source>
</evidence>
<evidence type="ECO:0000256" key="4">
    <source>
        <dbReference type="ARBA" id="ARBA00022989"/>
    </source>
</evidence>
<feature type="transmembrane region" description="Helical" evidence="7">
    <location>
        <begin position="45"/>
        <end position="73"/>
    </location>
</feature>
<keyword evidence="5 7" id="KW-0472">Membrane</keyword>
<evidence type="ECO:0000256" key="3">
    <source>
        <dbReference type="ARBA" id="ARBA00022692"/>
    </source>
</evidence>
<keyword evidence="3 6" id="KW-0812">Transmembrane</keyword>
<reference evidence="8 9" key="1">
    <citation type="submission" date="2016-10" db="EMBL/GenBank/DDBJ databases">
        <authorList>
            <person name="de Groot N.N."/>
        </authorList>
    </citation>
    <scope>NUCLEOTIDE SEQUENCE [LARGE SCALE GENOMIC DNA]</scope>
    <source>
        <strain evidence="8 9">CGMCC 1.5058</strain>
    </source>
</reference>